<evidence type="ECO:0000313" key="1">
    <source>
        <dbReference type="EMBL" id="SVE04970.1"/>
    </source>
</evidence>
<gene>
    <name evidence="1" type="ORF">METZ01_LOCUS457824</name>
</gene>
<protein>
    <submittedName>
        <fullName evidence="1">Uncharacterized protein</fullName>
    </submittedName>
</protein>
<organism evidence="1">
    <name type="scientific">marine metagenome</name>
    <dbReference type="NCBI Taxonomy" id="408172"/>
    <lineage>
        <taxon>unclassified sequences</taxon>
        <taxon>metagenomes</taxon>
        <taxon>ecological metagenomes</taxon>
    </lineage>
</organism>
<name>A0A383ABJ6_9ZZZZ</name>
<sequence length="33" mass="3634">KLAFLLLGITPLIACGFSMKFYCIDSLKLSVNL</sequence>
<dbReference type="AlphaFoldDB" id="A0A383ABJ6"/>
<proteinExistence type="predicted"/>
<accession>A0A383ABJ6</accession>
<feature type="non-terminal residue" evidence="1">
    <location>
        <position position="1"/>
    </location>
</feature>
<reference evidence="1" key="1">
    <citation type="submission" date="2018-05" db="EMBL/GenBank/DDBJ databases">
        <authorList>
            <person name="Lanie J.A."/>
            <person name="Ng W.-L."/>
            <person name="Kazmierczak K.M."/>
            <person name="Andrzejewski T.M."/>
            <person name="Davidsen T.M."/>
            <person name="Wayne K.J."/>
            <person name="Tettelin H."/>
            <person name="Glass J.I."/>
            <person name="Rusch D."/>
            <person name="Podicherti R."/>
            <person name="Tsui H.-C.T."/>
            <person name="Winkler M.E."/>
        </authorList>
    </citation>
    <scope>NUCLEOTIDE SEQUENCE</scope>
</reference>
<dbReference type="EMBL" id="UINC01190692">
    <property type="protein sequence ID" value="SVE04970.1"/>
    <property type="molecule type" value="Genomic_DNA"/>
</dbReference>